<dbReference type="CDD" id="cd04730">
    <property type="entry name" value="NPD_like"/>
    <property type="match status" value="1"/>
</dbReference>
<dbReference type="Pfam" id="PF03060">
    <property type="entry name" value="NMO"/>
    <property type="match status" value="2"/>
</dbReference>
<dbReference type="PANTHER" id="PTHR32332">
    <property type="entry name" value="2-NITROPROPANE DIOXYGENASE"/>
    <property type="match status" value="1"/>
</dbReference>
<dbReference type="SMART" id="SM01240">
    <property type="entry name" value="IMPDH"/>
    <property type="match status" value="1"/>
</dbReference>
<evidence type="ECO:0000256" key="2">
    <source>
        <dbReference type="ARBA" id="ARBA00022643"/>
    </source>
</evidence>
<gene>
    <name evidence="4" type="ORF">OG517_10530</name>
</gene>
<proteinExistence type="predicted"/>
<name>A0ABZ1T7I7_STRVG</name>
<sequence length="326" mass="33597">MISTKLTELLGIDHPVVSAPMGSVSGGRLAAAVTQAGGLGLVGVSYGDPTFIDEHVAHAAERGGVWGVGCVMFTFDERPGLWDKVLGYAPPVIALSFGDAAQVRRYVESAARSGAQVVVQVHDTEQAATALQAGASVLVVQGSEAGGHHKTQSTLPLVPAVLDITQGTVPVVAAGGFADGRGLAAALALGADGVMMGTRFAATEESLATTGFKTTLVSASTTDTVNTRAFDVVRGIPWDTVYQARSVGNDFTRTWTGRDAELAARRADVEPEWVAAVARDDTSQRAMFAGEVLDLVQDIQPAAAVVRGTVAEAEAVLARLATLTAS</sequence>
<dbReference type="InterPro" id="IPR013785">
    <property type="entry name" value="Aldolase_TIM"/>
</dbReference>
<protein>
    <submittedName>
        <fullName evidence="4">Nitronate monooxygenase</fullName>
    </submittedName>
</protein>
<evidence type="ECO:0000313" key="5">
    <source>
        <dbReference type="Proteomes" id="UP001432039"/>
    </source>
</evidence>
<keyword evidence="2" id="KW-0288">FMN</keyword>
<reference evidence="4" key="1">
    <citation type="submission" date="2022-10" db="EMBL/GenBank/DDBJ databases">
        <title>The complete genomes of actinobacterial strains from the NBC collection.</title>
        <authorList>
            <person name="Joergensen T.S."/>
            <person name="Alvarez Arevalo M."/>
            <person name="Sterndorff E.B."/>
            <person name="Faurdal D."/>
            <person name="Vuksanovic O."/>
            <person name="Mourched A.-S."/>
            <person name="Charusanti P."/>
            <person name="Shaw S."/>
            <person name="Blin K."/>
            <person name="Weber T."/>
        </authorList>
    </citation>
    <scope>NUCLEOTIDE SEQUENCE</scope>
    <source>
        <strain evidence="4">NBC_00248</strain>
    </source>
</reference>
<keyword evidence="5" id="KW-1185">Reference proteome</keyword>
<dbReference type="PANTHER" id="PTHR32332:SF31">
    <property type="entry name" value="2-NITROPROPANE DIOXYGENASE FAMILY, PUTATIVE (AFU_ORTHOLOGUE AFUA_2G09850)-RELATED"/>
    <property type="match status" value="1"/>
</dbReference>
<evidence type="ECO:0000313" key="4">
    <source>
        <dbReference type="EMBL" id="WUQ11834.1"/>
    </source>
</evidence>
<keyword evidence="3" id="KW-0560">Oxidoreductase</keyword>
<evidence type="ECO:0000256" key="1">
    <source>
        <dbReference type="ARBA" id="ARBA00022630"/>
    </source>
</evidence>
<dbReference type="RefSeq" id="WP_328961260.1">
    <property type="nucleotide sequence ID" value="NZ_CP108090.1"/>
</dbReference>
<keyword evidence="1" id="KW-0285">Flavoprotein</keyword>
<evidence type="ECO:0000256" key="3">
    <source>
        <dbReference type="ARBA" id="ARBA00023002"/>
    </source>
</evidence>
<dbReference type="SUPFAM" id="SSF51412">
    <property type="entry name" value="Inosine monophosphate dehydrogenase (IMPDH)"/>
    <property type="match status" value="1"/>
</dbReference>
<dbReference type="Gene3D" id="3.20.20.70">
    <property type="entry name" value="Aldolase class I"/>
    <property type="match status" value="1"/>
</dbReference>
<dbReference type="Proteomes" id="UP001432039">
    <property type="component" value="Chromosome"/>
</dbReference>
<accession>A0ABZ1T7I7</accession>
<dbReference type="InterPro" id="IPR004136">
    <property type="entry name" value="NMO"/>
</dbReference>
<organism evidence="4 5">
    <name type="scientific">Streptomyces virginiae</name>
    <name type="common">Streptomyces cinnamonensis</name>
    <dbReference type="NCBI Taxonomy" id="1961"/>
    <lineage>
        <taxon>Bacteria</taxon>
        <taxon>Bacillati</taxon>
        <taxon>Actinomycetota</taxon>
        <taxon>Actinomycetes</taxon>
        <taxon>Kitasatosporales</taxon>
        <taxon>Streptomycetaceae</taxon>
        <taxon>Streptomyces</taxon>
    </lineage>
</organism>
<dbReference type="EMBL" id="CP108090">
    <property type="protein sequence ID" value="WUQ11834.1"/>
    <property type="molecule type" value="Genomic_DNA"/>
</dbReference>
<keyword evidence="4" id="KW-0503">Monooxygenase</keyword>
<dbReference type="GO" id="GO:0004497">
    <property type="term" value="F:monooxygenase activity"/>
    <property type="evidence" value="ECO:0007669"/>
    <property type="project" value="UniProtKB-KW"/>
</dbReference>